<dbReference type="GO" id="GO:0005230">
    <property type="term" value="F:extracellular ligand-gated monoatomic ion channel activity"/>
    <property type="evidence" value="ECO:0007669"/>
    <property type="project" value="InterPro"/>
</dbReference>
<evidence type="ECO:0000256" key="3">
    <source>
        <dbReference type="ARBA" id="ARBA00022989"/>
    </source>
</evidence>
<dbReference type="PANTHER" id="PTHR18945">
    <property type="entry name" value="NEUROTRANSMITTER GATED ION CHANNEL"/>
    <property type="match status" value="1"/>
</dbReference>
<dbReference type="PROSITE" id="PS00236">
    <property type="entry name" value="NEUROTR_ION_CHANNEL"/>
    <property type="match status" value="1"/>
</dbReference>
<proteinExistence type="inferred from homology"/>
<evidence type="ECO:0000259" key="6">
    <source>
        <dbReference type="Pfam" id="PF02931"/>
    </source>
</evidence>
<dbReference type="Proteomes" id="UP001497482">
    <property type="component" value="Chromosome 18"/>
</dbReference>
<dbReference type="InterPro" id="IPR006201">
    <property type="entry name" value="Neur_channel"/>
</dbReference>
<keyword evidence="5" id="KW-0406">Ion transport</keyword>
<sequence length="342" mass="39109">MALLRIVTLLSLSGLCHSQPLCSYGRLWNFLNLTTSNSYLLNFRPVKNWTDQTEVKVEMIIYGILKVSWKNDFIEWNPKDFCNIGVFSVPSSKVWIPDLDIQEDASDSSSIQQSPFVNLYQDGWASTTARQLLTFTCQLDLNMYPFDRQQCNVTFSPMTSSVAAILLTSDGNGTQITNTSKSVIITEGEWELKNIRIHTDFRRNFDNETYSELIYTVNLTRRPMLYVINFIVPLLYFLILDLASFFINEARGEKLSFKVTILLSISVLLLILKDMLPSTERHMPWIAKYCVGIFALVGVSVLEAMAISFLLSFPEKVKKDSAHRRICEDETQLERTDSKGTI</sequence>
<dbReference type="InterPro" id="IPR006202">
    <property type="entry name" value="Neur_chan_lig-bd"/>
</dbReference>
<dbReference type="SUPFAM" id="SSF63712">
    <property type="entry name" value="Nicotinic receptor ligand binding domain-like"/>
    <property type="match status" value="1"/>
</dbReference>
<dbReference type="InterPro" id="IPR006029">
    <property type="entry name" value="Neurotrans-gated_channel_TM"/>
</dbReference>
<evidence type="ECO:0000313" key="9">
    <source>
        <dbReference type="Proteomes" id="UP001497482"/>
    </source>
</evidence>
<dbReference type="PRINTS" id="PR00252">
    <property type="entry name" value="NRIONCHANNEL"/>
</dbReference>
<dbReference type="AlphaFoldDB" id="A0AAV2KCS5"/>
<comment type="caution">
    <text evidence="5">Lacks conserved residue(s) required for the propagation of feature annotation.</text>
</comment>
<dbReference type="Pfam" id="PF02932">
    <property type="entry name" value="Neur_chan_memb"/>
    <property type="match status" value="1"/>
</dbReference>
<dbReference type="InterPro" id="IPR036719">
    <property type="entry name" value="Neuro-gated_channel_TM_sf"/>
</dbReference>
<dbReference type="EMBL" id="OZ035840">
    <property type="protein sequence ID" value="CAL1587384.1"/>
    <property type="molecule type" value="Genomic_DNA"/>
</dbReference>
<keyword evidence="2 5" id="KW-0812">Transmembrane</keyword>
<keyword evidence="5" id="KW-0732">Signal</keyword>
<evidence type="ECO:0000256" key="5">
    <source>
        <dbReference type="RuleBase" id="RU000687"/>
    </source>
</evidence>
<protein>
    <submittedName>
        <fullName evidence="8">Uncharacterized protein</fullName>
    </submittedName>
</protein>
<feature type="signal peptide" evidence="5">
    <location>
        <begin position="1"/>
        <end position="18"/>
    </location>
</feature>
<dbReference type="SUPFAM" id="SSF90112">
    <property type="entry name" value="Neurotransmitter-gated ion-channel transmembrane pore"/>
    <property type="match status" value="1"/>
</dbReference>
<organism evidence="8 9">
    <name type="scientific">Knipowitschia caucasica</name>
    <name type="common">Caucasian dwarf goby</name>
    <name type="synonym">Pomatoschistus caucasicus</name>
    <dbReference type="NCBI Taxonomy" id="637954"/>
    <lineage>
        <taxon>Eukaryota</taxon>
        <taxon>Metazoa</taxon>
        <taxon>Chordata</taxon>
        <taxon>Craniata</taxon>
        <taxon>Vertebrata</taxon>
        <taxon>Euteleostomi</taxon>
        <taxon>Actinopterygii</taxon>
        <taxon>Neopterygii</taxon>
        <taxon>Teleostei</taxon>
        <taxon>Neoteleostei</taxon>
        <taxon>Acanthomorphata</taxon>
        <taxon>Gobiaria</taxon>
        <taxon>Gobiiformes</taxon>
        <taxon>Gobioidei</taxon>
        <taxon>Gobiidae</taxon>
        <taxon>Gobiinae</taxon>
        <taxon>Knipowitschia</taxon>
    </lineage>
</organism>
<reference evidence="8 9" key="1">
    <citation type="submission" date="2024-04" db="EMBL/GenBank/DDBJ databases">
        <authorList>
            <person name="Waldvogel A.-M."/>
            <person name="Schoenle A."/>
        </authorList>
    </citation>
    <scope>NUCLEOTIDE SEQUENCE [LARGE SCALE GENOMIC DNA]</scope>
</reference>
<feature type="transmembrane region" description="Helical" evidence="5">
    <location>
        <begin position="255"/>
        <end position="273"/>
    </location>
</feature>
<dbReference type="Gene3D" id="1.20.58.390">
    <property type="entry name" value="Neurotransmitter-gated ion-channel transmembrane domain"/>
    <property type="match status" value="1"/>
</dbReference>
<keyword evidence="4 5" id="KW-0472">Membrane</keyword>
<keyword evidence="9" id="KW-1185">Reference proteome</keyword>
<accession>A0AAV2KCS5</accession>
<feature type="chain" id="PRO_5043102749" evidence="5">
    <location>
        <begin position="19"/>
        <end position="342"/>
    </location>
</feature>
<comment type="similarity">
    <text evidence="5">Belongs to the ligand-gated ion channel (TC 1.A.9) family.</text>
</comment>
<gene>
    <name evidence="8" type="ORF">KC01_LOCUS17345</name>
</gene>
<evidence type="ECO:0000313" key="8">
    <source>
        <dbReference type="EMBL" id="CAL1587384.1"/>
    </source>
</evidence>
<keyword evidence="5" id="KW-0813">Transport</keyword>
<feature type="domain" description="Neurotransmitter-gated ion-channel ligand-binding" evidence="6">
    <location>
        <begin position="51"/>
        <end position="223"/>
    </location>
</feature>
<evidence type="ECO:0000259" key="7">
    <source>
        <dbReference type="Pfam" id="PF02932"/>
    </source>
</evidence>
<dbReference type="GO" id="GO:0016020">
    <property type="term" value="C:membrane"/>
    <property type="evidence" value="ECO:0007669"/>
    <property type="project" value="UniProtKB-SubCell"/>
</dbReference>
<evidence type="ECO:0000256" key="4">
    <source>
        <dbReference type="ARBA" id="ARBA00023136"/>
    </source>
</evidence>
<name>A0AAV2KCS5_KNICA</name>
<feature type="domain" description="Neurotransmitter-gated ion-channel transmembrane" evidence="7">
    <location>
        <begin position="231"/>
        <end position="327"/>
    </location>
</feature>
<dbReference type="InterPro" id="IPR036734">
    <property type="entry name" value="Neur_chan_lig-bd_sf"/>
</dbReference>
<evidence type="ECO:0000256" key="1">
    <source>
        <dbReference type="ARBA" id="ARBA00004141"/>
    </source>
</evidence>
<dbReference type="GO" id="GO:0004888">
    <property type="term" value="F:transmembrane signaling receptor activity"/>
    <property type="evidence" value="ECO:0007669"/>
    <property type="project" value="InterPro"/>
</dbReference>
<dbReference type="InterPro" id="IPR018000">
    <property type="entry name" value="Neurotransmitter_ion_chnl_CS"/>
</dbReference>
<dbReference type="Pfam" id="PF02931">
    <property type="entry name" value="Neur_chan_LBD"/>
    <property type="match status" value="1"/>
</dbReference>
<evidence type="ECO:0000256" key="2">
    <source>
        <dbReference type="ARBA" id="ARBA00022692"/>
    </source>
</evidence>
<feature type="transmembrane region" description="Helical" evidence="5">
    <location>
        <begin position="285"/>
        <end position="311"/>
    </location>
</feature>
<dbReference type="Gene3D" id="2.70.170.10">
    <property type="entry name" value="Neurotransmitter-gated ion-channel ligand-binding domain"/>
    <property type="match status" value="1"/>
</dbReference>
<comment type="subcellular location">
    <subcellularLocation>
        <location evidence="1">Membrane</location>
        <topology evidence="1">Multi-pass membrane protein</topology>
    </subcellularLocation>
</comment>
<dbReference type="InterPro" id="IPR038050">
    <property type="entry name" value="Neuro_actylchol_rec"/>
</dbReference>
<feature type="transmembrane region" description="Helical" evidence="5">
    <location>
        <begin position="224"/>
        <end position="243"/>
    </location>
</feature>
<keyword evidence="5" id="KW-0407">Ion channel</keyword>
<keyword evidence="3 5" id="KW-1133">Transmembrane helix</keyword>